<comment type="caution">
    <text evidence="1">The sequence shown here is derived from an EMBL/GenBank/DDBJ whole genome shotgun (WGS) entry which is preliminary data.</text>
</comment>
<protein>
    <submittedName>
        <fullName evidence="1">Uncharacterized protein</fullName>
    </submittedName>
</protein>
<sequence length="105" mass="11410">MKTRIEAIGRKRSVSFFSHFFLGDSGDLPWGLPSVTPETISPHYSPAIISPPHPSQLNHNISCVPSHPDLARSVPCPVPCRVSRGSCPRELSVSGPNSVVIRRVT</sequence>
<evidence type="ECO:0000313" key="2">
    <source>
        <dbReference type="Proteomes" id="UP001286313"/>
    </source>
</evidence>
<name>A0AAE1G1Z3_PETCI</name>
<dbReference type="Proteomes" id="UP001286313">
    <property type="component" value="Unassembled WGS sequence"/>
</dbReference>
<dbReference type="EMBL" id="JAWQEG010000969">
    <property type="protein sequence ID" value="KAK3883666.1"/>
    <property type="molecule type" value="Genomic_DNA"/>
</dbReference>
<dbReference type="AlphaFoldDB" id="A0AAE1G1Z3"/>
<evidence type="ECO:0000313" key="1">
    <source>
        <dbReference type="EMBL" id="KAK3883666.1"/>
    </source>
</evidence>
<accession>A0AAE1G1Z3</accession>
<reference evidence="1" key="1">
    <citation type="submission" date="2023-10" db="EMBL/GenBank/DDBJ databases">
        <title>Genome assemblies of two species of porcelain crab, Petrolisthes cinctipes and Petrolisthes manimaculis (Anomura: Porcellanidae).</title>
        <authorList>
            <person name="Angst P."/>
        </authorList>
    </citation>
    <scope>NUCLEOTIDE SEQUENCE</scope>
    <source>
        <strain evidence="1">PB745_01</strain>
        <tissue evidence="1">Gill</tissue>
    </source>
</reference>
<proteinExistence type="predicted"/>
<keyword evidence="2" id="KW-1185">Reference proteome</keyword>
<organism evidence="1 2">
    <name type="scientific">Petrolisthes cinctipes</name>
    <name type="common">Flat porcelain crab</name>
    <dbReference type="NCBI Taxonomy" id="88211"/>
    <lineage>
        <taxon>Eukaryota</taxon>
        <taxon>Metazoa</taxon>
        <taxon>Ecdysozoa</taxon>
        <taxon>Arthropoda</taxon>
        <taxon>Crustacea</taxon>
        <taxon>Multicrustacea</taxon>
        <taxon>Malacostraca</taxon>
        <taxon>Eumalacostraca</taxon>
        <taxon>Eucarida</taxon>
        <taxon>Decapoda</taxon>
        <taxon>Pleocyemata</taxon>
        <taxon>Anomura</taxon>
        <taxon>Galatheoidea</taxon>
        <taxon>Porcellanidae</taxon>
        <taxon>Petrolisthes</taxon>
    </lineage>
</organism>
<gene>
    <name evidence="1" type="ORF">Pcinc_012025</name>
</gene>